<comment type="caution">
    <text evidence="1">The sequence shown here is derived from an EMBL/GenBank/DDBJ whole genome shotgun (WGS) entry which is preliminary data.</text>
</comment>
<evidence type="ECO:0000313" key="1">
    <source>
        <dbReference type="EMBL" id="KAH3850142.1"/>
    </source>
</evidence>
<reference evidence="1" key="2">
    <citation type="submission" date="2020-11" db="EMBL/GenBank/DDBJ databases">
        <authorList>
            <person name="McCartney M.A."/>
            <person name="Auch B."/>
            <person name="Kono T."/>
            <person name="Mallez S."/>
            <person name="Becker A."/>
            <person name="Gohl D.M."/>
            <person name="Silverstein K.A.T."/>
            <person name="Koren S."/>
            <person name="Bechman K.B."/>
            <person name="Herman A."/>
            <person name="Abrahante J.E."/>
            <person name="Garbe J."/>
        </authorList>
    </citation>
    <scope>NUCLEOTIDE SEQUENCE</scope>
    <source>
        <strain evidence="1">Duluth1</strain>
        <tissue evidence="1">Whole animal</tissue>
    </source>
</reference>
<accession>A0A9D4R136</accession>
<reference evidence="1" key="1">
    <citation type="journal article" date="2019" name="bioRxiv">
        <title>The Genome of the Zebra Mussel, Dreissena polymorpha: A Resource for Invasive Species Research.</title>
        <authorList>
            <person name="McCartney M.A."/>
            <person name="Auch B."/>
            <person name="Kono T."/>
            <person name="Mallez S."/>
            <person name="Zhang Y."/>
            <person name="Obille A."/>
            <person name="Becker A."/>
            <person name="Abrahante J.E."/>
            <person name="Garbe J."/>
            <person name="Badalamenti J.P."/>
            <person name="Herman A."/>
            <person name="Mangelson H."/>
            <person name="Liachko I."/>
            <person name="Sullivan S."/>
            <person name="Sone E.D."/>
            <person name="Koren S."/>
            <person name="Silverstein K.A.T."/>
            <person name="Beckman K.B."/>
            <person name="Gohl D.M."/>
        </authorList>
    </citation>
    <scope>NUCLEOTIDE SEQUENCE</scope>
    <source>
        <strain evidence="1">Duluth1</strain>
        <tissue evidence="1">Whole animal</tissue>
    </source>
</reference>
<protein>
    <submittedName>
        <fullName evidence="1">Uncharacterized protein</fullName>
    </submittedName>
</protein>
<organism evidence="1 2">
    <name type="scientific">Dreissena polymorpha</name>
    <name type="common">Zebra mussel</name>
    <name type="synonym">Mytilus polymorpha</name>
    <dbReference type="NCBI Taxonomy" id="45954"/>
    <lineage>
        <taxon>Eukaryota</taxon>
        <taxon>Metazoa</taxon>
        <taxon>Spiralia</taxon>
        <taxon>Lophotrochozoa</taxon>
        <taxon>Mollusca</taxon>
        <taxon>Bivalvia</taxon>
        <taxon>Autobranchia</taxon>
        <taxon>Heteroconchia</taxon>
        <taxon>Euheterodonta</taxon>
        <taxon>Imparidentia</taxon>
        <taxon>Neoheterodontei</taxon>
        <taxon>Myida</taxon>
        <taxon>Dreissenoidea</taxon>
        <taxon>Dreissenidae</taxon>
        <taxon>Dreissena</taxon>
    </lineage>
</organism>
<keyword evidence="2" id="KW-1185">Reference proteome</keyword>
<proteinExistence type="predicted"/>
<dbReference type="Proteomes" id="UP000828390">
    <property type="component" value="Unassembled WGS sequence"/>
</dbReference>
<name>A0A9D4R136_DREPO</name>
<evidence type="ECO:0000313" key="2">
    <source>
        <dbReference type="Proteomes" id="UP000828390"/>
    </source>
</evidence>
<sequence length="68" mass="7070">MIKSEDVINQDSNTYSNQAYGVVVVVEVEVEVVEVVVEVVVVVVEVEVVVVVVVGTSSLECSGGGSST</sequence>
<gene>
    <name evidence="1" type="ORF">DPMN_092548</name>
</gene>
<dbReference type="EMBL" id="JAIWYP010000003">
    <property type="protein sequence ID" value="KAH3850142.1"/>
    <property type="molecule type" value="Genomic_DNA"/>
</dbReference>
<dbReference type="AlphaFoldDB" id="A0A9D4R136"/>